<feature type="domain" description="HTH rpiR-type" evidence="4">
    <location>
        <begin position="4"/>
        <end position="80"/>
    </location>
</feature>
<sequence length="293" mass="31391">MPLQQIWQLIETRYGGFSPQLQRAAKFVRENPQEVALQSLRNIAGRVGVSPATMTRLMQALGFDTWEAFQAVHRQWLTEGQRGVFSGPADRVIADARRPGAEDLLLDSMAHAERFNLEAALGPQAREALRQAAALLAAAPTVAVAGLRSCFPVAYGLHYALSLFLPGTRLMPGIGGTLLDELHHLRPGDALVAISIAPYSRETVDLARLAHEAGVKTVGITDGPLSPIARNADIALSARTDSPSHLASPIGLMALSQALAMLVLVRAGDAALETMRHREAVFEATSAYLPVQG</sequence>
<dbReference type="PANTHER" id="PTHR30514">
    <property type="entry name" value="GLUCOKINASE"/>
    <property type="match status" value="1"/>
</dbReference>
<keyword evidence="7" id="KW-1185">Reference proteome</keyword>
<evidence type="ECO:0000259" key="5">
    <source>
        <dbReference type="PROSITE" id="PS51464"/>
    </source>
</evidence>
<dbReference type="PROSITE" id="PS51464">
    <property type="entry name" value="SIS"/>
    <property type="match status" value="1"/>
</dbReference>
<evidence type="ECO:0000313" key="6">
    <source>
        <dbReference type="EMBL" id="RJL09994.1"/>
    </source>
</evidence>
<keyword evidence="1" id="KW-0805">Transcription regulation</keyword>
<dbReference type="PROSITE" id="PS51071">
    <property type="entry name" value="HTH_RPIR"/>
    <property type="match status" value="1"/>
</dbReference>
<dbReference type="InterPro" id="IPR001347">
    <property type="entry name" value="SIS_dom"/>
</dbReference>
<proteinExistence type="predicted"/>
<dbReference type="Gene3D" id="3.40.50.10490">
    <property type="entry name" value="Glucose-6-phosphate isomerase like protein, domain 1"/>
    <property type="match status" value="1"/>
</dbReference>
<organism evidence="6 7">
    <name type="scientific">Paracoccus siganidrum</name>
    <dbReference type="NCBI Taxonomy" id="1276757"/>
    <lineage>
        <taxon>Bacteria</taxon>
        <taxon>Pseudomonadati</taxon>
        <taxon>Pseudomonadota</taxon>
        <taxon>Alphaproteobacteria</taxon>
        <taxon>Rhodobacterales</taxon>
        <taxon>Paracoccaceae</taxon>
        <taxon>Paracoccus</taxon>
    </lineage>
</organism>
<name>A0A419A534_9RHOB</name>
<dbReference type="EMBL" id="QZEW01000062">
    <property type="protein sequence ID" value="RJL09994.1"/>
    <property type="molecule type" value="Genomic_DNA"/>
</dbReference>
<dbReference type="SUPFAM" id="SSF46689">
    <property type="entry name" value="Homeodomain-like"/>
    <property type="match status" value="1"/>
</dbReference>
<dbReference type="Gene3D" id="1.10.10.10">
    <property type="entry name" value="Winged helix-like DNA-binding domain superfamily/Winged helix DNA-binding domain"/>
    <property type="match status" value="1"/>
</dbReference>
<dbReference type="SUPFAM" id="SSF53697">
    <property type="entry name" value="SIS domain"/>
    <property type="match status" value="1"/>
</dbReference>
<dbReference type="PANTHER" id="PTHR30514:SF18">
    <property type="entry name" value="RPIR-FAMILY TRANSCRIPTIONAL REGULATOR"/>
    <property type="match status" value="1"/>
</dbReference>
<evidence type="ECO:0000256" key="1">
    <source>
        <dbReference type="ARBA" id="ARBA00023015"/>
    </source>
</evidence>
<protein>
    <submittedName>
        <fullName evidence="6">MurR/RpiR family transcriptional regulator</fullName>
    </submittedName>
</protein>
<accession>A0A419A534</accession>
<dbReference type="RefSeq" id="WP_119898866.1">
    <property type="nucleotide sequence ID" value="NZ_QNRC01000003.1"/>
</dbReference>
<dbReference type="Pfam" id="PF01418">
    <property type="entry name" value="HTH_6"/>
    <property type="match status" value="1"/>
</dbReference>
<feature type="domain" description="SIS" evidence="5">
    <location>
        <begin position="132"/>
        <end position="274"/>
    </location>
</feature>
<keyword evidence="2" id="KW-0238">DNA-binding</keyword>
<dbReference type="InterPro" id="IPR047640">
    <property type="entry name" value="RpiR-like"/>
</dbReference>
<dbReference type="InterPro" id="IPR046348">
    <property type="entry name" value="SIS_dom_sf"/>
</dbReference>
<dbReference type="Pfam" id="PF01380">
    <property type="entry name" value="SIS"/>
    <property type="match status" value="1"/>
</dbReference>
<evidence type="ECO:0000256" key="2">
    <source>
        <dbReference type="ARBA" id="ARBA00023125"/>
    </source>
</evidence>
<dbReference type="CDD" id="cd05013">
    <property type="entry name" value="SIS_RpiR"/>
    <property type="match status" value="1"/>
</dbReference>
<gene>
    <name evidence="6" type="ORF">D3P05_14450</name>
</gene>
<dbReference type="InterPro" id="IPR009057">
    <property type="entry name" value="Homeodomain-like_sf"/>
</dbReference>
<evidence type="ECO:0000313" key="7">
    <source>
        <dbReference type="Proteomes" id="UP000283587"/>
    </source>
</evidence>
<dbReference type="GO" id="GO:0003700">
    <property type="term" value="F:DNA-binding transcription factor activity"/>
    <property type="evidence" value="ECO:0007669"/>
    <property type="project" value="InterPro"/>
</dbReference>
<dbReference type="OrthoDB" id="3574600at2"/>
<evidence type="ECO:0000259" key="4">
    <source>
        <dbReference type="PROSITE" id="PS51071"/>
    </source>
</evidence>
<dbReference type="InterPro" id="IPR000281">
    <property type="entry name" value="HTH_RpiR"/>
</dbReference>
<dbReference type="Proteomes" id="UP000283587">
    <property type="component" value="Unassembled WGS sequence"/>
</dbReference>
<dbReference type="InterPro" id="IPR036388">
    <property type="entry name" value="WH-like_DNA-bd_sf"/>
</dbReference>
<reference evidence="7" key="1">
    <citation type="submission" date="2018-09" db="EMBL/GenBank/DDBJ databases">
        <title>Paracoccus onubensis nov. sp. a moderate halophilic bacterium isolated from Gruta de las Maravillas (Aracena, Spain).</title>
        <authorList>
            <person name="Jurado V."/>
            <person name="Gutierrez-Patricio S."/>
            <person name="Gonzalez-Pimentel J.L."/>
            <person name="Miller A.Z."/>
            <person name="Laiz L."/>
            <person name="Saiz-Jimenez C."/>
        </authorList>
    </citation>
    <scope>NUCLEOTIDE SEQUENCE [LARGE SCALE GENOMIC DNA]</scope>
    <source>
        <strain evidence="7">DSM 26381</strain>
    </source>
</reference>
<evidence type="ECO:0000256" key="3">
    <source>
        <dbReference type="ARBA" id="ARBA00023163"/>
    </source>
</evidence>
<dbReference type="GO" id="GO:0097367">
    <property type="term" value="F:carbohydrate derivative binding"/>
    <property type="evidence" value="ECO:0007669"/>
    <property type="project" value="InterPro"/>
</dbReference>
<dbReference type="InterPro" id="IPR035472">
    <property type="entry name" value="RpiR-like_SIS"/>
</dbReference>
<comment type="caution">
    <text evidence="6">The sequence shown here is derived from an EMBL/GenBank/DDBJ whole genome shotgun (WGS) entry which is preliminary data.</text>
</comment>
<keyword evidence="3" id="KW-0804">Transcription</keyword>
<dbReference type="AlphaFoldDB" id="A0A419A534"/>
<dbReference type="GO" id="GO:1901135">
    <property type="term" value="P:carbohydrate derivative metabolic process"/>
    <property type="evidence" value="ECO:0007669"/>
    <property type="project" value="InterPro"/>
</dbReference>
<dbReference type="GO" id="GO:0003677">
    <property type="term" value="F:DNA binding"/>
    <property type="evidence" value="ECO:0007669"/>
    <property type="project" value="UniProtKB-KW"/>
</dbReference>